<evidence type="ECO:0000313" key="3">
    <source>
        <dbReference type="Proteomes" id="UP000281708"/>
    </source>
</evidence>
<dbReference type="Gene3D" id="3.40.50.300">
    <property type="entry name" value="P-loop containing nucleotide triphosphate hydrolases"/>
    <property type="match status" value="1"/>
</dbReference>
<dbReference type="InterPro" id="IPR005662">
    <property type="entry name" value="GTPase_Era-like"/>
</dbReference>
<dbReference type="RefSeq" id="WP_121805516.1">
    <property type="nucleotide sequence ID" value="NZ_RDBE01000006.1"/>
</dbReference>
<reference evidence="2 3" key="1">
    <citation type="submission" date="2018-10" db="EMBL/GenBank/DDBJ databases">
        <title>Marmoricola sp. 4Q3S-7 whole genome shotgun sequence.</title>
        <authorList>
            <person name="Li F."/>
        </authorList>
    </citation>
    <scope>NUCLEOTIDE SEQUENCE [LARGE SCALE GENOMIC DNA]</scope>
    <source>
        <strain evidence="2 3">4Q3S-7</strain>
    </source>
</reference>
<evidence type="ECO:0000256" key="1">
    <source>
        <dbReference type="SAM" id="Phobius"/>
    </source>
</evidence>
<keyword evidence="3" id="KW-1185">Reference proteome</keyword>
<dbReference type="Proteomes" id="UP000281708">
    <property type="component" value="Unassembled WGS sequence"/>
</dbReference>
<accession>A0A3L8P3S1</accession>
<dbReference type="EMBL" id="RDBE01000006">
    <property type="protein sequence ID" value="RLV49751.1"/>
    <property type="molecule type" value="Genomic_DNA"/>
</dbReference>
<name>A0A3L8P3S1_9ACTN</name>
<dbReference type="PANTHER" id="PTHR42698:SF1">
    <property type="entry name" value="GTPASE ERA, MITOCHONDRIAL"/>
    <property type="match status" value="1"/>
</dbReference>
<dbReference type="GO" id="GO:0000028">
    <property type="term" value="P:ribosomal small subunit assembly"/>
    <property type="evidence" value="ECO:0007669"/>
    <property type="project" value="TreeGrafter"/>
</dbReference>
<dbReference type="PANTHER" id="PTHR42698">
    <property type="entry name" value="GTPASE ERA"/>
    <property type="match status" value="1"/>
</dbReference>
<dbReference type="GO" id="GO:0043024">
    <property type="term" value="F:ribosomal small subunit binding"/>
    <property type="evidence" value="ECO:0007669"/>
    <property type="project" value="TreeGrafter"/>
</dbReference>
<comment type="caution">
    <text evidence="2">The sequence shown here is derived from an EMBL/GenBank/DDBJ whole genome shotgun (WGS) entry which is preliminary data.</text>
</comment>
<feature type="transmembrane region" description="Helical" evidence="1">
    <location>
        <begin position="439"/>
        <end position="461"/>
    </location>
</feature>
<dbReference type="InterPro" id="IPR027417">
    <property type="entry name" value="P-loop_NTPase"/>
</dbReference>
<dbReference type="OrthoDB" id="974105at2"/>
<keyword evidence="1" id="KW-1133">Transmembrane helix</keyword>
<dbReference type="AlphaFoldDB" id="A0A3L8P3S1"/>
<dbReference type="GO" id="GO:0019843">
    <property type="term" value="F:rRNA binding"/>
    <property type="evidence" value="ECO:0007669"/>
    <property type="project" value="TreeGrafter"/>
</dbReference>
<keyword evidence="1" id="KW-0812">Transmembrane</keyword>
<dbReference type="GO" id="GO:0005829">
    <property type="term" value="C:cytosol"/>
    <property type="evidence" value="ECO:0007669"/>
    <property type="project" value="TreeGrafter"/>
</dbReference>
<evidence type="ECO:0000313" key="2">
    <source>
        <dbReference type="EMBL" id="RLV49751.1"/>
    </source>
</evidence>
<sequence length="552" mass="59301">MSSLLEGARRLLGRRSDLAGQIGGLQQAVDQARGRLAEEDLAPAAAIVERAGARLRLSPDHTVVALAGATGSGKSSTFNALAGVDLASTGVRRPTTSWATACLWGGPAGAEELLEWMGIPQRHQTTRDSMLDKGREAKDLRGLVLLDLPDHDSTEVAHHLEVERLIVLADLMVWILDPQKYADAAVHQKFLAPLAGHKDVMIVVLNHIDEVPRDKRQGMIEDVRRLLALDGLEGIPVVATSATTGDGIPELKRLITQRVQDKKASRARFRIDVHEAAERLDTACGSAPPRELTSATRAELTAAVADAAGVPVVVDAVQRSSRLGAARATGWPPLTWVSRLRPDPLKRLHLDLDTEGREMVVSARSSVPEATQVQRARVDTAVRHVADEVSGGLAQPWVRAVRRASTSHGDDFADAVDRAITSTPLGAGKVPLWCRLVQVVQWLAILAVVAGLGWLAAVAVMDFMQLNPADPPHYGGLPAPTLLLVAGLAIGLVLAAVSRVLVRIGARNRARSADRRLRQAISGVTEEMILRPVDSELEAYKKVREGLQRALA</sequence>
<proteinExistence type="predicted"/>
<feature type="transmembrane region" description="Helical" evidence="1">
    <location>
        <begin position="481"/>
        <end position="502"/>
    </location>
</feature>
<dbReference type="GO" id="GO:0005525">
    <property type="term" value="F:GTP binding"/>
    <property type="evidence" value="ECO:0007669"/>
    <property type="project" value="InterPro"/>
</dbReference>
<gene>
    <name evidence="2" type="ORF">D9V37_07520</name>
</gene>
<dbReference type="SUPFAM" id="SSF52540">
    <property type="entry name" value="P-loop containing nucleoside triphosphate hydrolases"/>
    <property type="match status" value="1"/>
</dbReference>
<organism evidence="2 3">
    <name type="scientific">Nocardioides mangrovicus</name>
    <dbReference type="NCBI Taxonomy" id="2478913"/>
    <lineage>
        <taxon>Bacteria</taxon>
        <taxon>Bacillati</taxon>
        <taxon>Actinomycetota</taxon>
        <taxon>Actinomycetes</taxon>
        <taxon>Propionibacteriales</taxon>
        <taxon>Nocardioidaceae</taxon>
        <taxon>Nocardioides</taxon>
    </lineage>
</organism>
<keyword evidence="1" id="KW-0472">Membrane</keyword>
<protein>
    <submittedName>
        <fullName evidence="2">ABC transporter</fullName>
    </submittedName>
</protein>